<keyword evidence="1" id="KW-1133">Transmembrane helix</keyword>
<keyword evidence="2" id="KW-0732">Signal</keyword>
<evidence type="ECO:0000313" key="4">
    <source>
        <dbReference type="Proteomes" id="UP000199478"/>
    </source>
</evidence>
<dbReference type="EMBL" id="FOYP01000001">
    <property type="protein sequence ID" value="SFR41682.1"/>
    <property type="molecule type" value="Genomic_DNA"/>
</dbReference>
<dbReference type="RefSeq" id="WP_131802352.1">
    <property type="nucleotide sequence ID" value="NZ_FOYP01000001.1"/>
</dbReference>
<name>A0A1I6GHL3_9RHOB</name>
<gene>
    <name evidence="3" type="ORF">SAMN04488005_1678</name>
</gene>
<dbReference type="OrthoDB" id="7858201at2"/>
<dbReference type="Proteomes" id="UP000199478">
    <property type="component" value="Unassembled WGS sequence"/>
</dbReference>
<dbReference type="STRING" id="390270.SAMN04488005_1678"/>
<keyword evidence="1" id="KW-0812">Transmembrane</keyword>
<reference evidence="4" key="1">
    <citation type="submission" date="2016-10" db="EMBL/GenBank/DDBJ databases">
        <authorList>
            <person name="Varghese N."/>
            <person name="Submissions S."/>
        </authorList>
    </citation>
    <scope>NUCLEOTIDE SEQUENCE [LARGE SCALE GENOMIC DNA]</scope>
    <source>
        <strain evidence="4">DSM 26879</strain>
    </source>
</reference>
<feature type="transmembrane region" description="Helical" evidence="1">
    <location>
        <begin position="166"/>
        <end position="187"/>
    </location>
</feature>
<protein>
    <submittedName>
        <fullName evidence="3">Uncharacterized protein</fullName>
    </submittedName>
</protein>
<feature type="chain" id="PRO_5011693961" evidence="2">
    <location>
        <begin position="24"/>
        <end position="201"/>
    </location>
</feature>
<evidence type="ECO:0000313" key="3">
    <source>
        <dbReference type="EMBL" id="SFR41682.1"/>
    </source>
</evidence>
<organism evidence="3 4">
    <name type="scientific">Yoonia tamlensis</name>
    <dbReference type="NCBI Taxonomy" id="390270"/>
    <lineage>
        <taxon>Bacteria</taxon>
        <taxon>Pseudomonadati</taxon>
        <taxon>Pseudomonadota</taxon>
        <taxon>Alphaproteobacteria</taxon>
        <taxon>Rhodobacterales</taxon>
        <taxon>Paracoccaceae</taxon>
        <taxon>Yoonia</taxon>
    </lineage>
</organism>
<evidence type="ECO:0000256" key="2">
    <source>
        <dbReference type="SAM" id="SignalP"/>
    </source>
</evidence>
<sequence length="201" mass="22415">MNARLRQYIVLLLLTCFAGRACANCAVINTIDNLHSVETRLLHNPNSPLFISEIRYLTSQARQLSGSSITEGIGANPMSEKGAALLYFIYYAKKLTLEVSIDEPNTAMRHLQNPQVLENMATVGTYLNSMRCTEAQIASAEKLPIVVSDQIDIDLLVARAFVTAAFSMRNIAIVLVIALCLLVWSYLRQPENTRIRQAKRD</sequence>
<evidence type="ECO:0000256" key="1">
    <source>
        <dbReference type="SAM" id="Phobius"/>
    </source>
</evidence>
<proteinExistence type="predicted"/>
<dbReference type="AlphaFoldDB" id="A0A1I6GHL3"/>
<accession>A0A1I6GHL3</accession>
<keyword evidence="1" id="KW-0472">Membrane</keyword>
<feature type="signal peptide" evidence="2">
    <location>
        <begin position="1"/>
        <end position="23"/>
    </location>
</feature>
<keyword evidence="4" id="KW-1185">Reference proteome</keyword>